<dbReference type="EMBL" id="FNWT01000017">
    <property type="protein sequence ID" value="SEH71204.1"/>
    <property type="molecule type" value="Genomic_DNA"/>
</dbReference>
<dbReference type="InterPro" id="IPR011055">
    <property type="entry name" value="Dup_hybrid_motif"/>
</dbReference>
<proteinExistence type="predicted"/>
<sequence length="174" mass="18191">MGLFDMFKKPAAPAKPEDIKVESVPANIYAPVSGEAMNMEDVPDPVFASGAMGKGIVIKPEQGIIYSPVDGEVTVTTGTLHALGIMGDNGVEILIHVGIDTVEMKGDGFTGFVGRGDTVKAGQALMTFDMDKIAKAGKEDHVIMVVTNTDDLPNVSPVSPQHLNAGEVAVVVTQ</sequence>
<dbReference type="PANTHER" id="PTHR45008:SF1">
    <property type="entry name" value="PTS SYSTEM GLUCOSE-SPECIFIC EIIA COMPONENT"/>
    <property type="match status" value="1"/>
</dbReference>
<comment type="caution">
    <text evidence="8">The sequence shown here is derived from an EMBL/GenBank/DDBJ whole genome shotgun (WGS) entry which is preliminary data.</text>
</comment>
<name>A0A1H6K717_9ACTN</name>
<reference evidence="8 9" key="1">
    <citation type="submission" date="2016-10" db="EMBL/GenBank/DDBJ databases">
        <authorList>
            <person name="Varghese N."/>
            <person name="Submissions S."/>
        </authorList>
    </citation>
    <scope>NUCLEOTIDE SEQUENCE [LARGE SCALE GENOMIC DNA]</scope>
    <source>
        <strain evidence="8 9">WCP15</strain>
    </source>
</reference>
<evidence type="ECO:0000259" key="7">
    <source>
        <dbReference type="PROSITE" id="PS51093"/>
    </source>
</evidence>
<evidence type="ECO:0000256" key="4">
    <source>
        <dbReference type="ARBA" id="ARBA00022679"/>
    </source>
</evidence>
<dbReference type="PROSITE" id="PS00371">
    <property type="entry name" value="PTS_EIIA_TYPE_1_HIS"/>
    <property type="match status" value="1"/>
</dbReference>
<evidence type="ECO:0000313" key="9">
    <source>
        <dbReference type="Proteomes" id="UP000199135"/>
    </source>
</evidence>
<dbReference type="PROSITE" id="PS51093">
    <property type="entry name" value="PTS_EIIA_TYPE_1"/>
    <property type="match status" value="1"/>
</dbReference>
<keyword evidence="5" id="KW-0598">Phosphotransferase system</keyword>
<evidence type="ECO:0000256" key="1">
    <source>
        <dbReference type="ARBA" id="ARBA00004496"/>
    </source>
</evidence>
<keyword evidence="9" id="KW-1185">Reference proteome</keyword>
<dbReference type="InterPro" id="IPR001127">
    <property type="entry name" value="PTS_EIIA_1_perm"/>
</dbReference>
<accession>A0A1H6K717</accession>
<dbReference type="PANTHER" id="PTHR45008">
    <property type="entry name" value="PTS SYSTEM GLUCOSE-SPECIFIC EIIA COMPONENT"/>
    <property type="match status" value="1"/>
</dbReference>
<feature type="domain" description="PTS EIIA type-1" evidence="7">
    <location>
        <begin position="44"/>
        <end position="148"/>
    </location>
</feature>
<gene>
    <name evidence="8" type="ORF">SAMN05216447_1175</name>
</gene>
<keyword evidence="4" id="KW-0808">Transferase</keyword>
<dbReference type="Gene3D" id="2.70.70.10">
    <property type="entry name" value="Glucose Permease (Domain IIA)"/>
    <property type="match status" value="1"/>
</dbReference>
<dbReference type="InterPro" id="IPR050890">
    <property type="entry name" value="PTS_EIIA_component"/>
</dbReference>
<protein>
    <submittedName>
        <fullName evidence="8">PTS system IIA component, Glc family</fullName>
    </submittedName>
</protein>
<keyword evidence="6" id="KW-0418">Kinase</keyword>
<comment type="subcellular location">
    <subcellularLocation>
        <location evidence="1">Cytoplasm</location>
    </subcellularLocation>
</comment>
<dbReference type="NCBIfam" id="TIGR00830">
    <property type="entry name" value="PTBA"/>
    <property type="match status" value="1"/>
</dbReference>
<evidence type="ECO:0000256" key="6">
    <source>
        <dbReference type="ARBA" id="ARBA00022777"/>
    </source>
</evidence>
<keyword evidence="2" id="KW-0813">Transport</keyword>
<evidence type="ECO:0000313" key="8">
    <source>
        <dbReference type="EMBL" id="SEH71204.1"/>
    </source>
</evidence>
<dbReference type="RefSeq" id="WP_078687851.1">
    <property type="nucleotide sequence ID" value="NZ_FNWT01000017.1"/>
</dbReference>
<keyword evidence="3" id="KW-0762">Sugar transport</keyword>
<evidence type="ECO:0000256" key="3">
    <source>
        <dbReference type="ARBA" id="ARBA00022597"/>
    </source>
</evidence>
<dbReference type="Pfam" id="PF00358">
    <property type="entry name" value="PTS_EIIA_1"/>
    <property type="match status" value="1"/>
</dbReference>
<organism evidence="8 9">
    <name type="scientific">Parafannyhessea umbonata</name>
    <dbReference type="NCBI Taxonomy" id="604330"/>
    <lineage>
        <taxon>Bacteria</taxon>
        <taxon>Bacillati</taxon>
        <taxon>Actinomycetota</taxon>
        <taxon>Coriobacteriia</taxon>
        <taxon>Coriobacteriales</taxon>
        <taxon>Atopobiaceae</taxon>
        <taxon>Parafannyhessea</taxon>
    </lineage>
</organism>
<dbReference type="Proteomes" id="UP000199135">
    <property type="component" value="Unassembled WGS sequence"/>
</dbReference>
<evidence type="ECO:0000256" key="2">
    <source>
        <dbReference type="ARBA" id="ARBA00022448"/>
    </source>
</evidence>
<dbReference type="SUPFAM" id="SSF51261">
    <property type="entry name" value="Duplicated hybrid motif"/>
    <property type="match status" value="1"/>
</dbReference>
<evidence type="ECO:0000256" key="5">
    <source>
        <dbReference type="ARBA" id="ARBA00022683"/>
    </source>
</evidence>